<dbReference type="AlphaFoldDB" id="U4Q6A2"/>
<accession>U4Q6A2</accession>
<reference evidence="1 2" key="1">
    <citation type="journal article" date="2013" name="Genome Announc.">
        <title>Complete Genome Sequence of the Sesbania Symbiont and Rice Growth-Promoting Endophyte Rhizobium sp. Strain IRBG74.</title>
        <authorList>
            <person name="Crook M.B."/>
            <person name="Mitra S."/>
            <person name="Ane J.M."/>
            <person name="Sadowsky M.J."/>
            <person name="Gyaneshwar P."/>
        </authorList>
    </citation>
    <scope>NUCLEOTIDE SEQUENCE [LARGE SCALE GENOMIC DNA]</scope>
    <source>
        <strain evidence="1 2">IRBG74</strain>
    </source>
</reference>
<proteinExistence type="predicted"/>
<gene>
    <name evidence="1" type="ORF">BN877_I1180</name>
</gene>
<dbReference type="KEGG" id="rir:BN877_I1180"/>
<dbReference type="EMBL" id="HG518322">
    <property type="protein sequence ID" value="CDI08090.1"/>
    <property type="molecule type" value="Genomic_DNA"/>
</dbReference>
<dbReference type="Proteomes" id="UP000016944">
    <property type="component" value="Chromosome I"/>
</dbReference>
<name>U4Q6A2_9HYPH</name>
<dbReference type="HOGENOM" id="CLU_2846866_0_0_5"/>
<organism evidence="1 2">
    <name type="scientific">Agrobacterium pusense</name>
    <dbReference type="NCBI Taxonomy" id="648995"/>
    <lineage>
        <taxon>Bacteria</taxon>
        <taxon>Pseudomonadati</taxon>
        <taxon>Pseudomonadota</taxon>
        <taxon>Alphaproteobacteria</taxon>
        <taxon>Hyphomicrobiales</taxon>
        <taxon>Rhizobiaceae</taxon>
        <taxon>Rhizobium/Agrobacterium group</taxon>
        <taxon>Agrobacterium</taxon>
    </lineage>
</organism>
<sequence>MDVVDCGKNANAVKETSHVDTDITALPYPLPDVGDRFRHRVSFALYGRWRSGPYHPVFAHARYGA</sequence>
<evidence type="ECO:0000313" key="1">
    <source>
        <dbReference type="EMBL" id="CDI08090.1"/>
    </source>
</evidence>
<protein>
    <submittedName>
        <fullName evidence="1">Uncharacterized protein</fullName>
    </submittedName>
</protein>
<evidence type="ECO:0000313" key="2">
    <source>
        <dbReference type="Proteomes" id="UP000016944"/>
    </source>
</evidence>